<dbReference type="InterPro" id="IPR038694">
    <property type="entry name" value="DUF427_sf"/>
</dbReference>
<reference evidence="2 3" key="1">
    <citation type="submission" date="2019-02" db="EMBL/GenBank/DDBJ databases">
        <title>The genomic architecture of introgression among sibling species of bacteria.</title>
        <authorList>
            <person name="Cavassim M.I.A."/>
            <person name="Moeskjaer S."/>
            <person name="Moslemi C."/>
            <person name="Fields B."/>
            <person name="Bachmann A."/>
            <person name="Vilhjalmsson B."/>
            <person name="Schierup M.H."/>
            <person name="Young J.P.W."/>
            <person name="Andersen S.U."/>
        </authorList>
    </citation>
    <scope>NUCLEOTIDE SEQUENCE [LARGE SCALE GENOMIC DNA]</scope>
    <source>
        <strain evidence="2 3">SM92</strain>
        <plasmid evidence="2">pSM92_Rh12</plasmid>
    </source>
</reference>
<comment type="caution">
    <text evidence="2">The sequence shown here is derived from an EMBL/GenBank/DDBJ whole genome shotgun (WGS) entry which is preliminary data.</text>
</comment>
<dbReference type="AlphaFoldDB" id="A0AB38HS22"/>
<proteinExistence type="predicted"/>
<keyword evidence="2" id="KW-0614">Plasmid</keyword>
<dbReference type="RefSeq" id="WP_130817728.1">
    <property type="nucleotide sequence ID" value="NZ_SIMR01000006.1"/>
</dbReference>
<dbReference type="Pfam" id="PF04248">
    <property type="entry name" value="NTP_transf_9"/>
    <property type="match status" value="1"/>
</dbReference>
<name>A0AB38HS22_9HYPH</name>
<dbReference type="PANTHER" id="PTHR34310">
    <property type="entry name" value="DUF427 DOMAIN PROTEIN (AFU_ORTHOLOGUE AFUA_3G02220)"/>
    <property type="match status" value="1"/>
</dbReference>
<dbReference type="EMBL" id="SIMR01000006">
    <property type="protein sequence ID" value="TBC03041.1"/>
    <property type="molecule type" value="Genomic_DNA"/>
</dbReference>
<dbReference type="Gene3D" id="2.170.150.40">
    <property type="entry name" value="Domain of unknown function (DUF427)"/>
    <property type="match status" value="1"/>
</dbReference>
<evidence type="ECO:0000313" key="2">
    <source>
        <dbReference type="EMBL" id="TBC03041.1"/>
    </source>
</evidence>
<dbReference type="InterPro" id="IPR007361">
    <property type="entry name" value="DUF427"/>
</dbReference>
<protein>
    <submittedName>
        <fullName evidence="2">DUF427 domain-containing protein</fullName>
    </submittedName>
</protein>
<dbReference type="PANTHER" id="PTHR34310:SF5">
    <property type="entry name" value="DUF427 DOMAIN PROTEIN (AFU_ORTHOLOGUE AFUA_3G02220)"/>
    <property type="match status" value="1"/>
</dbReference>
<feature type="domain" description="DUF427" evidence="1">
    <location>
        <begin position="4"/>
        <end position="88"/>
    </location>
</feature>
<evidence type="ECO:0000313" key="3">
    <source>
        <dbReference type="Proteomes" id="UP000294215"/>
    </source>
</evidence>
<evidence type="ECO:0000259" key="1">
    <source>
        <dbReference type="Pfam" id="PF04248"/>
    </source>
</evidence>
<gene>
    <name evidence="2" type="ORF">ELH40_36235</name>
</gene>
<dbReference type="Proteomes" id="UP000294215">
    <property type="component" value="Unassembled WGS sequence"/>
</dbReference>
<accession>A0AB38HS22</accession>
<geneLocation type="plasmid" evidence="2">
    <name>pSM92_Rh12</name>
</geneLocation>
<sequence>MTSATWNGVKIAESDQTVVVEGNHYFPPESVKKDFLRPSSTTSQCPWKGMANYYSLEVDGKANKDAVWYYADPSTAAANIKGYLAFWNGVEVG</sequence>
<organism evidence="2 3">
    <name type="scientific">Rhizobium ruizarguesonis</name>
    <dbReference type="NCBI Taxonomy" id="2081791"/>
    <lineage>
        <taxon>Bacteria</taxon>
        <taxon>Pseudomonadati</taxon>
        <taxon>Pseudomonadota</taxon>
        <taxon>Alphaproteobacteria</taxon>
        <taxon>Hyphomicrobiales</taxon>
        <taxon>Rhizobiaceae</taxon>
        <taxon>Rhizobium/Agrobacterium group</taxon>
        <taxon>Rhizobium</taxon>
    </lineage>
</organism>